<feature type="domain" description="KaiC" evidence="7">
    <location>
        <begin position="254"/>
        <end position="486"/>
    </location>
</feature>
<gene>
    <name evidence="8" type="ORF">ACFFIC_15265</name>
</gene>
<keyword evidence="5" id="KW-0418">Kinase</keyword>
<feature type="domain" description="KaiC" evidence="7">
    <location>
        <begin position="14"/>
        <end position="252"/>
    </location>
</feature>
<keyword evidence="6" id="KW-0378">Hydrolase</keyword>
<evidence type="ECO:0000259" key="7">
    <source>
        <dbReference type="PROSITE" id="PS51146"/>
    </source>
</evidence>
<dbReference type="InterPro" id="IPR010624">
    <property type="entry name" value="KaiC_dom"/>
</dbReference>
<keyword evidence="2" id="KW-0597">Phosphoprotein</keyword>
<dbReference type="PANTHER" id="PTHR42926:SF1">
    <property type="entry name" value="CIRCADIAN CLOCK OSCILLATOR PROTEIN KAIC 1"/>
    <property type="match status" value="1"/>
</dbReference>
<dbReference type="CDD" id="cd19488">
    <property type="entry name" value="KaiC-like_N"/>
    <property type="match status" value="1"/>
</dbReference>
<evidence type="ECO:0000256" key="4">
    <source>
        <dbReference type="ARBA" id="ARBA00022737"/>
    </source>
</evidence>
<dbReference type="Gene3D" id="3.40.50.300">
    <property type="entry name" value="P-loop containing nucleotide triphosphate hydrolases"/>
    <property type="match status" value="2"/>
</dbReference>
<keyword evidence="3" id="KW-0808">Transferase</keyword>
<dbReference type="PIRSF" id="PIRSF039117">
    <property type="entry name" value="KaiC"/>
    <property type="match status" value="1"/>
</dbReference>
<dbReference type="InterPro" id="IPR003593">
    <property type="entry name" value="AAA+_ATPase"/>
</dbReference>
<dbReference type="Pfam" id="PF06745">
    <property type="entry name" value="ATPase"/>
    <property type="match status" value="2"/>
</dbReference>
<dbReference type="SUPFAM" id="SSF52540">
    <property type="entry name" value="P-loop containing nucleoside triphosphate hydrolases"/>
    <property type="match status" value="2"/>
</dbReference>
<dbReference type="InterPro" id="IPR051347">
    <property type="entry name" value="Circadian_clock_KaiC-rel"/>
</dbReference>
<dbReference type="Proteomes" id="UP001589789">
    <property type="component" value="Unassembled WGS sequence"/>
</dbReference>
<keyword evidence="9" id="KW-1185">Reference proteome</keyword>
<evidence type="ECO:0000256" key="6">
    <source>
        <dbReference type="ARBA" id="ARBA00022801"/>
    </source>
</evidence>
<dbReference type="InterPro" id="IPR030665">
    <property type="entry name" value="KaiC"/>
</dbReference>
<dbReference type="EC" id="2.7.11.1" evidence="1"/>
<keyword evidence="4" id="KW-0677">Repeat</keyword>
<accession>A0ABV6ITF1</accession>
<dbReference type="RefSeq" id="WP_377052184.1">
    <property type="nucleotide sequence ID" value="NZ_JBHLVZ010000043.1"/>
</dbReference>
<dbReference type="InterPro" id="IPR027417">
    <property type="entry name" value="P-loop_NTPase"/>
</dbReference>
<evidence type="ECO:0000313" key="8">
    <source>
        <dbReference type="EMBL" id="MFC0386896.1"/>
    </source>
</evidence>
<dbReference type="SMART" id="SM00382">
    <property type="entry name" value="AAA"/>
    <property type="match status" value="2"/>
</dbReference>
<organism evidence="8 9">
    <name type="scientific">Muricoccus vinaceus</name>
    <dbReference type="NCBI Taxonomy" id="424704"/>
    <lineage>
        <taxon>Bacteria</taxon>
        <taxon>Pseudomonadati</taxon>
        <taxon>Pseudomonadota</taxon>
        <taxon>Alphaproteobacteria</taxon>
        <taxon>Acetobacterales</taxon>
        <taxon>Roseomonadaceae</taxon>
        <taxon>Muricoccus</taxon>
    </lineage>
</organism>
<sequence length="506" mass="54978">MNGHQATEFLSTPQRASTGIVGLDDILGGGLTRDRLYLVEGTPGTGKTTLSLQFLLEGAARGEAGLYITLSETADELRAVAASHGWSLDRLSVFELVGDMGLDPDGEQTVLHPSEVELGETTREVMRQVGELRPARVVFDSLSEMRLLAQSPLRYRRQILALKQFFSSRQCTVLMLDDRTADPTDLQLHSIAHGVVSLEQAPRDYGAERRRLRVVKMRGIKFRGGFHDFVLDTGGLTVFPRLIAADHHAAFDAAVHSTGNRELDELLGGGLVPGTNILLSGPSGVGKSTTAVSCMVAALERGEFATYYLFDEGLGTFLGRSAALGMDLAPYVEAGRLTLRQIDPAELSPGEFTSRVRQAVEEENCSFIVVDSLNAYLQSMPGEKYLLLQMHEMLSYLGQRGVKTILILGHHGIMGDMRADVDLSYLSDSILVFRFFEAQGQIRSAISVVKTRSNAPERTIRELRIGQHGVQVGKALTDFEGVMSGLPSYKGTISLLDDVPPGKAGG</sequence>
<dbReference type="InterPro" id="IPR014774">
    <property type="entry name" value="KaiC-like_dom"/>
</dbReference>
<reference evidence="8 9" key="1">
    <citation type="submission" date="2024-09" db="EMBL/GenBank/DDBJ databases">
        <authorList>
            <person name="Sun Q."/>
            <person name="Mori K."/>
        </authorList>
    </citation>
    <scope>NUCLEOTIDE SEQUENCE [LARGE SCALE GENOMIC DNA]</scope>
    <source>
        <strain evidence="8 9">CCM 7468</strain>
    </source>
</reference>
<name>A0ABV6ITF1_9PROT</name>
<protein>
    <recommendedName>
        <fullName evidence="1">non-specific serine/threonine protein kinase</fullName>
        <ecNumber evidence="1">2.7.11.1</ecNumber>
    </recommendedName>
</protein>
<evidence type="ECO:0000256" key="5">
    <source>
        <dbReference type="ARBA" id="ARBA00022777"/>
    </source>
</evidence>
<evidence type="ECO:0000313" key="9">
    <source>
        <dbReference type="Proteomes" id="UP001589789"/>
    </source>
</evidence>
<comment type="caution">
    <text evidence="8">The sequence shown here is derived from an EMBL/GenBank/DDBJ whole genome shotgun (WGS) entry which is preliminary data.</text>
</comment>
<dbReference type="PROSITE" id="PS51146">
    <property type="entry name" value="KAIC"/>
    <property type="match status" value="2"/>
</dbReference>
<proteinExistence type="predicted"/>
<dbReference type="PANTHER" id="PTHR42926">
    <property type="match status" value="1"/>
</dbReference>
<evidence type="ECO:0000256" key="2">
    <source>
        <dbReference type="ARBA" id="ARBA00022553"/>
    </source>
</evidence>
<evidence type="ECO:0000256" key="1">
    <source>
        <dbReference type="ARBA" id="ARBA00012513"/>
    </source>
</evidence>
<dbReference type="PRINTS" id="PR01874">
    <property type="entry name" value="DNAREPAIRADA"/>
</dbReference>
<dbReference type="EMBL" id="JBHLVZ010000043">
    <property type="protein sequence ID" value="MFC0386896.1"/>
    <property type="molecule type" value="Genomic_DNA"/>
</dbReference>
<evidence type="ECO:0000256" key="3">
    <source>
        <dbReference type="ARBA" id="ARBA00022679"/>
    </source>
</evidence>